<evidence type="ECO:0000313" key="5">
    <source>
        <dbReference type="EMBL" id="SFB49133.1"/>
    </source>
</evidence>
<dbReference type="OrthoDB" id="792101at2"/>
<evidence type="ECO:0000256" key="3">
    <source>
        <dbReference type="ARBA" id="ARBA00023163"/>
    </source>
</evidence>
<dbReference type="SMART" id="SM00342">
    <property type="entry name" value="HTH_ARAC"/>
    <property type="match status" value="1"/>
</dbReference>
<reference evidence="5 6" key="1">
    <citation type="submission" date="2016-10" db="EMBL/GenBank/DDBJ databases">
        <authorList>
            <person name="de Groot N.N."/>
        </authorList>
    </citation>
    <scope>NUCLEOTIDE SEQUENCE [LARGE SCALE GENOMIC DNA]</scope>
    <source>
        <strain evidence="5 6">DSM 23399</strain>
    </source>
</reference>
<dbReference type="InterPro" id="IPR009057">
    <property type="entry name" value="Homeodomain-like_sf"/>
</dbReference>
<evidence type="ECO:0000256" key="2">
    <source>
        <dbReference type="ARBA" id="ARBA00023125"/>
    </source>
</evidence>
<dbReference type="InterPro" id="IPR018062">
    <property type="entry name" value="HTH_AraC-typ_CS"/>
</dbReference>
<dbReference type="PROSITE" id="PS01124">
    <property type="entry name" value="HTH_ARAC_FAMILY_2"/>
    <property type="match status" value="1"/>
</dbReference>
<dbReference type="SUPFAM" id="SSF46689">
    <property type="entry name" value="Homeodomain-like"/>
    <property type="match status" value="2"/>
</dbReference>
<dbReference type="PANTHER" id="PTHR43280:SF27">
    <property type="entry name" value="TRANSCRIPTIONAL REGULATOR MTLR"/>
    <property type="match status" value="1"/>
</dbReference>
<dbReference type="RefSeq" id="WP_092899249.1">
    <property type="nucleotide sequence ID" value="NZ_FOKK01000013.1"/>
</dbReference>
<dbReference type="PANTHER" id="PTHR43280">
    <property type="entry name" value="ARAC-FAMILY TRANSCRIPTIONAL REGULATOR"/>
    <property type="match status" value="1"/>
</dbReference>
<dbReference type="PROSITE" id="PS00041">
    <property type="entry name" value="HTH_ARAC_FAMILY_1"/>
    <property type="match status" value="1"/>
</dbReference>
<organism evidence="5 6">
    <name type="scientific">Algoriphagus aquimarinus</name>
    <dbReference type="NCBI Taxonomy" id="237018"/>
    <lineage>
        <taxon>Bacteria</taxon>
        <taxon>Pseudomonadati</taxon>
        <taxon>Bacteroidota</taxon>
        <taxon>Cytophagia</taxon>
        <taxon>Cytophagales</taxon>
        <taxon>Cyclobacteriaceae</taxon>
        <taxon>Algoriphagus</taxon>
    </lineage>
</organism>
<dbReference type="Proteomes" id="UP000198790">
    <property type="component" value="Unassembled WGS sequence"/>
</dbReference>
<dbReference type="SUPFAM" id="SSF51182">
    <property type="entry name" value="RmlC-like cupins"/>
    <property type="match status" value="1"/>
</dbReference>
<protein>
    <submittedName>
        <fullName evidence="5">AraC-type DNA-binding protein</fullName>
    </submittedName>
</protein>
<dbReference type="STRING" id="237018.SAMN04489723_11381"/>
<dbReference type="GO" id="GO:0003700">
    <property type="term" value="F:DNA-binding transcription factor activity"/>
    <property type="evidence" value="ECO:0007669"/>
    <property type="project" value="InterPro"/>
</dbReference>
<keyword evidence="2 5" id="KW-0238">DNA-binding</keyword>
<dbReference type="InterPro" id="IPR018060">
    <property type="entry name" value="HTH_AraC"/>
</dbReference>
<evidence type="ECO:0000259" key="4">
    <source>
        <dbReference type="PROSITE" id="PS01124"/>
    </source>
</evidence>
<name>A0A1I1BL60_9BACT</name>
<evidence type="ECO:0000313" key="6">
    <source>
        <dbReference type="Proteomes" id="UP000198790"/>
    </source>
</evidence>
<dbReference type="Gene3D" id="2.60.120.10">
    <property type="entry name" value="Jelly Rolls"/>
    <property type="match status" value="1"/>
</dbReference>
<dbReference type="AlphaFoldDB" id="A0A1I1BL60"/>
<accession>A0A1I1BL60</accession>
<keyword evidence="6" id="KW-1185">Reference proteome</keyword>
<dbReference type="InterPro" id="IPR011051">
    <property type="entry name" value="RmlC_Cupin_sf"/>
</dbReference>
<evidence type="ECO:0000256" key="1">
    <source>
        <dbReference type="ARBA" id="ARBA00023015"/>
    </source>
</evidence>
<dbReference type="GO" id="GO:0043565">
    <property type="term" value="F:sequence-specific DNA binding"/>
    <property type="evidence" value="ECO:0007669"/>
    <property type="project" value="InterPro"/>
</dbReference>
<dbReference type="InterPro" id="IPR014710">
    <property type="entry name" value="RmlC-like_jellyroll"/>
</dbReference>
<gene>
    <name evidence="5" type="ORF">SAMN04489723_11381</name>
</gene>
<sequence>MSKVISFQIPKSEKTFIQYQEDRGKYFYNNLHQHPQAQLTLIVEGRGQLLVGDYVGRYGPGDLFLLPESIPHVFRSDADYFEEESNLRIAGNTIFFDFKVMSRAFSEVEDFFELTHLNEKITGCFKINGDTRDEVGELVSRFSEFSGLTRLQQCIHILSLLDFNSDDLVSLNQIPVLRTMNERDGRRMDQVMRFILDNSTRQISLEEVAEQAFMSKEAFCRFFKLRTRRTFTQYVQQLRVTEAKKLLLETDLSVSQVSYQVGFQTLSHFNKTFKSLTEMTPKDWRKLE</sequence>
<dbReference type="Pfam" id="PF02311">
    <property type="entry name" value="AraC_binding"/>
    <property type="match status" value="1"/>
</dbReference>
<dbReference type="Pfam" id="PF12833">
    <property type="entry name" value="HTH_18"/>
    <property type="match status" value="1"/>
</dbReference>
<keyword evidence="1" id="KW-0805">Transcription regulation</keyword>
<dbReference type="InterPro" id="IPR003313">
    <property type="entry name" value="AraC-bd"/>
</dbReference>
<proteinExistence type="predicted"/>
<dbReference type="EMBL" id="FOKK01000013">
    <property type="protein sequence ID" value="SFB49133.1"/>
    <property type="molecule type" value="Genomic_DNA"/>
</dbReference>
<feature type="domain" description="HTH araC/xylS-type" evidence="4">
    <location>
        <begin position="189"/>
        <end position="287"/>
    </location>
</feature>
<dbReference type="Gene3D" id="1.10.10.60">
    <property type="entry name" value="Homeodomain-like"/>
    <property type="match status" value="2"/>
</dbReference>
<keyword evidence="3" id="KW-0804">Transcription</keyword>